<dbReference type="InterPro" id="IPR058646">
    <property type="entry name" value="CzcB_N"/>
</dbReference>
<dbReference type="AlphaFoldDB" id="A0A918Q5D0"/>
<dbReference type="Pfam" id="PF25971">
    <property type="entry name" value="CzcB_N"/>
    <property type="match status" value="1"/>
</dbReference>
<dbReference type="RefSeq" id="WP_189486395.1">
    <property type="nucleotide sequence ID" value="NZ_BMZB01000002.1"/>
</dbReference>
<dbReference type="GO" id="GO:0030313">
    <property type="term" value="C:cell envelope"/>
    <property type="evidence" value="ECO:0007669"/>
    <property type="project" value="TreeGrafter"/>
</dbReference>
<dbReference type="Gene3D" id="2.40.50.100">
    <property type="match status" value="1"/>
</dbReference>
<dbReference type="Gene3D" id="2.40.30.170">
    <property type="match status" value="1"/>
</dbReference>
<gene>
    <name evidence="7" type="ORF">GCM10011273_21030</name>
</gene>
<dbReference type="PANTHER" id="PTHR30097">
    <property type="entry name" value="CATION EFFLUX SYSTEM PROTEIN CUSB"/>
    <property type="match status" value="1"/>
</dbReference>
<feature type="compositionally biased region" description="Basic and acidic residues" evidence="2">
    <location>
        <begin position="30"/>
        <end position="41"/>
    </location>
</feature>
<evidence type="ECO:0000259" key="4">
    <source>
        <dbReference type="Pfam" id="PF25971"/>
    </source>
</evidence>
<dbReference type="CDD" id="cd06850">
    <property type="entry name" value="biotinyl_domain"/>
    <property type="match status" value="1"/>
</dbReference>
<feature type="region of interest" description="Disordered" evidence="2">
    <location>
        <begin position="30"/>
        <end position="51"/>
    </location>
</feature>
<dbReference type="InterPro" id="IPR058647">
    <property type="entry name" value="BSH_CzcB-like"/>
</dbReference>
<evidence type="ECO:0000259" key="5">
    <source>
        <dbReference type="Pfam" id="PF25973"/>
    </source>
</evidence>
<dbReference type="GO" id="GO:0015679">
    <property type="term" value="P:plasma membrane copper ion transport"/>
    <property type="evidence" value="ECO:0007669"/>
    <property type="project" value="TreeGrafter"/>
</dbReference>
<dbReference type="SUPFAM" id="SSF51230">
    <property type="entry name" value="Single hybrid motif"/>
    <property type="match status" value="1"/>
</dbReference>
<feature type="domain" description="CusB-like beta-barrel" evidence="3">
    <location>
        <begin position="276"/>
        <end position="334"/>
    </location>
</feature>
<keyword evidence="8" id="KW-1185">Reference proteome</keyword>
<comment type="caution">
    <text evidence="7">The sequence shown here is derived from an EMBL/GenBank/DDBJ whole genome shotgun (WGS) entry which is preliminary data.</text>
</comment>
<dbReference type="InterPro" id="IPR051909">
    <property type="entry name" value="MFP_Cation_Efflux"/>
</dbReference>
<dbReference type="Pfam" id="PF25975">
    <property type="entry name" value="CzcB_C"/>
    <property type="match status" value="1"/>
</dbReference>
<protein>
    <submittedName>
        <fullName evidence="7">Cation efflux system protein</fullName>
    </submittedName>
</protein>
<name>A0A918Q5D0_9CAUL</name>
<feature type="domain" description="CzcB N-terminal" evidence="4">
    <location>
        <begin position="53"/>
        <end position="144"/>
    </location>
</feature>
<reference evidence="7" key="1">
    <citation type="journal article" date="2014" name="Int. J. Syst. Evol. Microbiol.">
        <title>Complete genome sequence of Corynebacterium casei LMG S-19264T (=DSM 44701T), isolated from a smear-ripened cheese.</title>
        <authorList>
            <consortium name="US DOE Joint Genome Institute (JGI-PGF)"/>
            <person name="Walter F."/>
            <person name="Albersmeier A."/>
            <person name="Kalinowski J."/>
            <person name="Ruckert C."/>
        </authorList>
    </citation>
    <scope>NUCLEOTIDE SEQUENCE</scope>
    <source>
        <strain evidence="7">KCTC 32296</strain>
    </source>
</reference>
<dbReference type="Pfam" id="PF25954">
    <property type="entry name" value="Beta-barrel_RND_2"/>
    <property type="match status" value="1"/>
</dbReference>
<dbReference type="InterPro" id="IPR011053">
    <property type="entry name" value="Single_hybrid_motif"/>
</dbReference>
<evidence type="ECO:0000256" key="1">
    <source>
        <dbReference type="ARBA" id="ARBA00022448"/>
    </source>
</evidence>
<evidence type="ECO:0000259" key="6">
    <source>
        <dbReference type="Pfam" id="PF25975"/>
    </source>
</evidence>
<dbReference type="Proteomes" id="UP000662572">
    <property type="component" value="Unassembled WGS sequence"/>
</dbReference>
<evidence type="ECO:0000259" key="3">
    <source>
        <dbReference type="Pfam" id="PF25954"/>
    </source>
</evidence>
<dbReference type="Gene3D" id="2.40.420.20">
    <property type="match status" value="1"/>
</dbReference>
<proteinExistence type="predicted"/>
<feature type="domain" description="CzcB-like barrel-sandwich hybrid" evidence="5">
    <location>
        <begin position="195"/>
        <end position="263"/>
    </location>
</feature>
<feature type="domain" description="CzcB-like C-terminal circularly permuted SH3-like" evidence="6">
    <location>
        <begin position="348"/>
        <end position="407"/>
    </location>
</feature>
<dbReference type="InterPro" id="IPR058792">
    <property type="entry name" value="Beta-barrel_RND_2"/>
</dbReference>
<evidence type="ECO:0000313" key="7">
    <source>
        <dbReference type="EMBL" id="GGZ34392.1"/>
    </source>
</evidence>
<accession>A0A918Q5D0</accession>
<keyword evidence="1" id="KW-0813">Transport</keyword>
<organism evidence="7 8">
    <name type="scientific">Asticcacaulis endophyticus</name>
    <dbReference type="NCBI Taxonomy" id="1395890"/>
    <lineage>
        <taxon>Bacteria</taxon>
        <taxon>Pseudomonadati</taxon>
        <taxon>Pseudomonadota</taxon>
        <taxon>Alphaproteobacteria</taxon>
        <taxon>Caulobacterales</taxon>
        <taxon>Caulobacteraceae</taxon>
        <taxon>Asticcacaulis</taxon>
    </lineage>
</organism>
<evidence type="ECO:0000256" key="2">
    <source>
        <dbReference type="SAM" id="MobiDB-lite"/>
    </source>
</evidence>
<dbReference type="PANTHER" id="PTHR30097:SF4">
    <property type="entry name" value="SLR6042 PROTEIN"/>
    <property type="match status" value="1"/>
</dbReference>
<dbReference type="Pfam" id="PF25973">
    <property type="entry name" value="BSH_CzcB"/>
    <property type="match status" value="1"/>
</dbReference>
<evidence type="ECO:0000313" key="8">
    <source>
        <dbReference type="Proteomes" id="UP000662572"/>
    </source>
</evidence>
<sequence>MTYNLNQSRRFWLLGAASLSAIGLVACGKSKPEDDHGHADGGEDDFERGPHNGRLLRTGDFSLEVTIYESGVEPEFRFYPYWQDKPVAPNAVTVMTRLTRLGGKVDSFTFQPQEDYLRGQGVVEEPHSFDVRIDARYRDKAYAWAYASYEGRTTISPEAATTAGVTLEQAGPATLIDRIDLSGRVETKPEGRSEVRAWYPGRIMAMTVELGQSVRKGQVIARVESSESLQIYAIPAPISGVVIEKNANVGGVAYDAPLYVIADPNALHAEFFLFPRDAEKVRVGQKVEVRALDRSHILMAEVEAILPSVNEATQTVMAHVHLPGGDGVFRSGLGIEGSFFTGEQGVPLAVRTEAIQTFRDMPVVYAKVGNVYEVRMIKVGRKTPEWTEVLGGLDPGETYVVKGAFLIRADIEKSGASHDH</sequence>
<reference evidence="7" key="2">
    <citation type="submission" date="2020-09" db="EMBL/GenBank/DDBJ databases">
        <authorList>
            <person name="Sun Q."/>
            <person name="Kim S."/>
        </authorList>
    </citation>
    <scope>NUCLEOTIDE SEQUENCE</scope>
    <source>
        <strain evidence="7">KCTC 32296</strain>
    </source>
</reference>
<dbReference type="GO" id="GO:0060003">
    <property type="term" value="P:copper ion export"/>
    <property type="evidence" value="ECO:0007669"/>
    <property type="project" value="TreeGrafter"/>
</dbReference>
<dbReference type="InterPro" id="IPR058649">
    <property type="entry name" value="CzcB_C"/>
</dbReference>
<dbReference type="EMBL" id="BMZB01000002">
    <property type="protein sequence ID" value="GGZ34392.1"/>
    <property type="molecule type" value="Genomic_DNA"/>
</dbReference>